<gene>
    <name evidence="14" type="ORF">INT43_004538</name>
</gene>
<keyword evidence="7" id="KW-0186">Copper</keyword>
<evidence type="ECO:0000256" key="2">
    <source>
        <dbReference type="ARBA" id="ARBA00004613"/>
    </source>
</evidence>
<feature type="signal peptide" evidence="13">
    <location>
        <begin position="1"/>
        <end position="22"/>
    </location>
</feature>
<evidence type="ECO:0000256" key="13">
    <source>
        <dbReference type="SAM" id="SignalP"/>
    </source>
</evidence>
<dbReference type="GO" id="GO:0005576">
    <property type="term" value="C:extracellular region"/>
    <property type="evidence" value="ECO:0007669"/>
    <property type="project" value="UniProtKB-SubCell"/>
</dbReference>
<evidence type="ECO:0000256" key="8">
    <source>
        <dbReference type="ARBA" id="ARBA00023033"/>
    </source>
</evidence>
<evidence type="ECO:0000256" key="12">
    <source>
        <dbReference type="SAM" id="MobiDB-lite"/>
    </source>
</evidence>
<feature type="chain" id="PRO_5034635129" evidence="13">
    <location>
        <begin position="23"/>
        <end position="299"/>
    </location>
</feature>
<accession>A0A8H7U8F0</accession>
<evidence type="ECO:0000256" key="1">
    <source>
        <dbReference type="ARBA" id="ARBA00001973"/>
    </source>
</evidence>
<dbReference type="Proteomes" id="UP000654370">
    <property type="component" value="Unassembled WGS sequence"/>
</dbReference>
<dbReference type="AlphaFoldDB" id="A0A8H7U8F0"/>
<keyword evidence="10" id="KW-0325">Glycoprotein</keyword>
<feature type="region of interest" description="Disordered" evidence="12">
    <location>
        <begin position="274"/>
        <end position="299"/>
    </location>
</feature>
<sequence length="299" mass="33419">MVVARSAAVVTILLAQCWSLQAHLAVWTKAMYGQDRPNINSNMAVQPLRDYTLKEWWWHGAMDDKPDAHEVFKLPAGGSASMEIADNKAFTSMGAHGMYPNPRKAPVPWNNTDNGWGNMHAVHRQDVAGCALGIAYKDKPEDVKPEDFAIFSVVHDCPARQLQSFEIPDLPKCPNGRCQCSWFWIHKSIGGTDQMYMTPFVCNVTNAKSTKKVGKAIPPVKCDTDPSKCVVGAKQPMYWMQKEGNNMFEPGHYAPTYSNAYNYKDGAQKDIFENGHAAGKKSTTKTKKKSKRGYKNRLD</sequence>
<keyword evidence="8" id="KW-0503">Monooxygenase</keyword>
<keyword evidence="6" id="KW-0560">Oxidoreductase</keyword>
<dbReference type="Pfam" id="PF22810">
    <property type="entry name" value="LPMO_AA14"/>
    <property type="match status" value="1"/>
</dbReference>
<comment type="cofactor">
    <cofactor evidence="1">
        <name>Cu(2+)</name>
        <dbReference type="ChEBI" id="CHEBI:29036"/>
    </cofactor>
</comment>
<organism evidence="14 15">
    <name type="scientific">Mortierella isabellina</name>
    <name type="common">Filamentous fungus</name>
    <name type="synonym">Umbelopsis isabellina</name>
    <dbReference type="NCBI Taxonomy" id="91625"/>
    <lineage>
        <taxon>Eukaryota</taxon>
        <taxon>Fungi</taxon>
        <taxon>Fungi incertae sedis</taxon>
        <taxon>Mucoromycota</taxon>
        <taxon>Mucoromycotina</taxon>
        <taxon>Umbelopsidomycetes</taxon>
        <taxon>Umbelopsidales</taxon>
        <taxon>Umbelopsidaceae</taxon>
        <taxon>Umbelopsis</taxon>
    </lineage>
</organism>
<dbReference type="EMBL" id="JAEPQZ010000015">
    <property type="protein sequence ID" value="KAG2173165.1"/>
    <property type="molecule type" value="Genomic_DNA"/>
</dbReference>
<evidence type="ECO:0000256" key="11">
    <source>
        <dbReference type="ARBA" id="ARBA00046340"/>
    </source>
</evidence>
<dbReference type="GO" id="GO:0004497">
    <property type="term" value="F:monooxygenase activity"/>
    <property type="evidence" value="ECO:0007669"/>
    <property type="project" value="UniProtKB-KW"/>
</dbReference>
<dbReference type="InterPro" id="IPR054497">
    <property type="entry name" value="LPMO_AA14"/>
</dbReference>
<feature type="compositionally biased region" description="Basic residues" evidence="12">
    <location>
        <begin position="278"/>
        <end position="299"/>
    </location>
</feature>
<evidence type="ECO:0000256" key="4">
    <source>
        <dbReference type="ARBA" id="ARBA00022723"/>
    </source>
</evidence>
<comment type="caution">
    <text evidence="14">The sequence shown here is derived from an EMBL/GenBank/DDBJ whole genome shotgun (WGS) entry which is preliminary data.</text>
</comment>
<evidence type="ECO:0000256" key="10">
    <source>
        <dbReference type="ARBA" id="ARBA00023180"/>
    </source>
</evidence>
<keyword evidence="5 13" id="KW-0732">Signal</keyword>
<dbReference type="OrthoDB" id="2019572at2759"/>
<evidence type="ECO:0000256" key="9">
    <source>
        <dbReference type="ARBA" id="ARBA00023157"/>
    </source>
</evidence>
<evidence type="ECO:0000256" key="7">
    <source>
        <dbReference type="ARBA" id="ARBA00023008"/>
    </source>
</evidence>
<evidence type="ECO:0000313" key="14">
    <source>
        <dbReference type="EMBL" id="KAG2173165.1"/>
    </source>
</evidence>
<comment type="subcellular location">
    <subcellularLocation>
        <location evidence="2">Secreted</location>
    </subcellularLocation>
</comment>
<keyword evidence="9" id="KW-1015">Disulfide bond</keyword>
<keyword evidence="15" id="KW-1185">Reference proteome</keyword>
<evidence type="ECO:0000313" key="15">
    <source>
        <dbReference type="Proteomes" id="UP000654370"/>
    </source>
</evidence>
<keyword evidence="3" id="KW-0964">Secreted</keyword>
<keyword evidence="4" id="KW-0479">Metal-binding</keyword>
<protein>
    <submittedName>
        <fullName evidence="14">Uncharacterized protein</fullName>
    </submittedName>
</protein>
<evidence type="ECO:0000256" key="5">
    <source>
        <dbReference type="ARBA" id="ARBA00022729"/>
    </source>
</evidence>
<reference evidence="14" key="1">
    <citation type="submission" date="2020-12" db="EMBL/GenBank/DDBJ databases">
        <title>Metabolic potential, ecology and presence of endohyphal bacteria is reflected in genomic diversity of Mucoromycotina.</title>
        <authorList>
            <person name="Muszewska A."/>
            <person name="Okrasinska A."/>
            <person name="Steczkiewicz K."/>
            <person name="Drgas O."/>
            <person name="Orlowska M."/>
            <person name="Perlinska-Lenart U."/>
            <person name="Aleksandrzak-Piekarczyk T."/>
            <person name="Szatraj K."/>
            <person name="Zielenkiewicz U."/>
            <person name="Pilsyk S."/>
            <person name="Malc E."/>
            <person name="Mieczkowski P."/>
            <person name="Kruszewska J.S."/>
            <person name="Biernat P."/>
            <person name="Pawlowska J."/>
        </authorList>
    </citation>
    <scope>NUCLEOTIDE SEQUENCE</scope>
    <source>
        <strain evidence="14">WA0000067209</strain>
    </source>
</reference>
<name>A0A8H7U8F0_MORIS</name>
<dbReference type="GO" id="GO:0046872">
    <property type="term" value="F:metal ion binding"/>
    <property type="evidence" value="ECO:0007669"/>
    <property type="project" value="UniProtKB-KW"/>
</dbReference>
<evidence type="ECO:0000256" key="3">
    <source>
        <dbReference type="ARBA" id="ARBA00022525"/>
    </source>
</evidence>
<proteinExistence type="inferred from homology"/>
<evidence type="ECO:0000256" key="6">
    <source>
        <dbReference type="ARBA" id="ARBA00023002"/>
    </source>
</evidence>
<comment type="similarity">
    <text evidence="11">Belongs to the polysaccharide monooxygenase AA14 family.</text>
</comment>